<dbReference type="GO" id="GO:0007165">
    <property type="term" value="P:signal transduction"/>
    <property type="evidence" value="ECO:0007669"/>
    <property type="project" value="UniProtKB-KW"/>
</dbReference>
<dbReference type="CDD" id="cd06225">
    <property type="entry name" value="HAMP"/>
    <property type="match status" value="1"/>
</dbReference>
<keyword evidence="5 11" id="KW-1133">Transmembrane helix</keyword>
<evidence type="ECO:0000256" key="10">
    <source>
        <dbReference type="SAM" id="MobiDB-lite"/>
    </source>
</evidence>
<evidence type="ECO:0000256" key="7">
    <source>
        <dbReference type="ARBA" id="ARBA00023224"/>
    </source>
</evidence>
<evidence type="ECO:0000256" key="8">
    <source>
        <dbReference type="ARBA" id="ARBA00029447"/>
    </source>
</evidence>
<dbReference type="PANTHER" id="PTHR32089:SF119">
    <property type="entry name" value="METHYL-ACCEPTING CHEMOTAXIS PROTEIN CTPL"/>
    <property type="match status" value="1"/>
</dbReference>
<evidence type="ECO:0000259" key="12">
    <source>
        <dbReference type="PROSITE" id="PS50111"/>
    </source>
</evidence>
<dbReference type="PANTHER" id="PTHR32089">
    <property type="entry name" value="METHYL-ACCEPTING CHEMOTAXIS PROTEIN MCPB"/>
    <property type="match status" value="1"/>
</dbReference>
<dbReference type="PROSITE" id="PS50885">
    <property type="entry name" value="HAMP"/>
    <property type="match status" value="1"/>
</dbReference>
<gene>
    <name evidence="14" type="ORF">MACH26_09060</name>
</gene>
<dbReference type="Pfam" id="PF00015">
    <property type="entry name" value="MCPsignal"/>
    <property type="match status" value="1"/>
</dbReference>
<evidence type="ECO:0000256" key="5">
    <source>
        <dbReference type="ARBA" id="ARBA00022989"/>
    </source>
</evidence>
<dbReference type="EMBL" id="AP027272">
    <property type="protein sequence ID" value="BDX05385.1"/>
    <property type="molecule type" value="Genomic_DNA"/>
</dbReference>
<dbReference type="KEGG" id="pmaw:MACH26_09060"/>
<evidence type="ECO:0000256" key="11">
    <source>
        <dbReference type="SAM" id="Phobius"/>
    </source>
</evidence>
<evidence type="ECO:0000256" key="1">
    <source>
        <dbReference type="ARBA" id="ARBA00004651"/>
    </source>
</evidence>
<dbReference type="SMART" id="SM00304">
    <property type="entry name" value="HAMP"/>
    <property type="match status" value="1"/>
</dbReference>
<dbReference type="CDD" id="cd11386">
    <property type="entry name" value="MCP_signal"/>
    <property type="match status" value="1"/>
</dbReference>
<evidence type="ECO:0000256" key="3">
    <source>
        <dbReference type="ARBA" id="ARBA00022500"/>
    </source>
</evidence>
<evidence type="ECO:0000256" key="9">
    <source>
        <dbReference type="PROSITE-ProRule" id="PRU00284"/>
    </source>
</evidence>
<dbReference type="AlphaFoldDB" id="A0AA48I3T2"/>
<comment type="subcellular location">
    <subcellularLocation>
        <location evidence="1">Cell membrane</location>
        <topology evidence="1">Multi-pass membrane protein</topology>
    </subcellularLocation>
</comment>
<keyword evidence="7 9" id="KW-0807">Transducer</keyword>
<reference evidence="14" key="1">
    <citation type="submission" date="2023-01" db="EMBL/GenBank/DDBJ databases">
        <title>Complete genome sequence of Planctobacterium marinum strain Dej080120_11.</title>
        <authorList>
            <person name="Ueki S."/>
            <person name="Maruyama F."/>
        </authorList>
    </citation>
    <scope>NUCLEOTIDE SEQUENCE</scope>
    <source>
        <strain evidence="14">Dej080120_11</strain>
    </source>
</reference>
<dbReference type="Pfam" id="PF02743">
    <property type="entry name" value="dCache_1"/>
    <property type="match status" value="1"/>
</dbReference>
<dbReference type="SUPFAM" id="SSF103190">
    <property type="entry name" value="Sensory domain-like"/>
    <property type="match status" value="1"/>
</dbReference>
<dbReference type="Pfam" id="PF00672">
    <property type="entry name" value="HAMP"/>
    <property type="match status" value="1"/>
</dbReference>
<proteinExistence type="inferred from homology"/>
<dbReference type="InterPro" id="IPR004089">
    <property type="entry name" value="MCPsignal_dom"/>
</dbReference>
<dbReference type="GO" id="GO:0005886">
    <property type="term" value="C:plasma membrane"/>
    <property type="evidence" value="ECO:0007669"/>
    <property type="project" value="UniProtKB-SubCell"/>
</dbReference>
<evidence type="ECO:0000259" key="13">
    <source>
        <dbReference type="PROSITE" id="PS50885"/>
    </source>
</evidence>
<dbReference type="SMART" id="SM00283">
    <property type="entry name" value="MA"/>
    <property type="match status" value="1"/>
</dbReference>
<dbReference type="Gene3D" id="1.10.287.950">
    <property type="entry name" value="Methyl-accepting chemotaxis protein"/>
    <property type="match status" value="1"/>
</dbReference>
<dbReference type="CDD" id="cd12912">
    <property type="entry name" value="PDC2_MCP_like"/>
    <property type="match status" value="1"/>
</dbReference>
<keyword evidence="6 11" id="KW-0472">Membrane</keyword>
<dbReference type="FunFam" id="1.10.287.950:FF:000001">
    <property type="entry name" value="Methyl-accepting chemotaxis sensory transducer"/>
    <property type="match status" value="1"/>
</dbReference>
<feature type="transmembrane region" description="Helical" evidence="11">
    <location>
        <begin position="296"/>
        <end position="319"/>
    </location>
</feature>
<feature type="domain" description="HAMP" evidence="13">
    <location>
        <begin position="322"/>
        <end position="376"/>
    </location>
</feature>
<evidence type="ECO:0000256" key="6">
    <source>
        <dbReference type="ARBA" id="ARBA00023136"/>
    </source>
</evidence>
<name>A0AA48I3T2_9ALTE</name>
<dbReference type="SUPFAM" id="SSF58104">
    <property type="entry name" value="Methyl-accepting chemotaxis protein (MCP) signaling domain"/>
    <property type="match status" value="1"/>
</dbReference>
<dbReference type="InterPro" id="IPR003660">
    <property type="entry name" value="HAMP_dom"/>
</dbReference>
<dbReference type="Gene3D" id="3.30.450.20">
    <property type="entry name" value="PAS domain"/>
    <property type="match status" value="2"/>
</dbReference>
<dbReference type="InterPro" id="IPR029151">
    <property type="entry name" value="Sensor-like_sf"/>
</dbReference>
<evidence type="ECO:0000256" key="4">
    <source>
        <dbReference type="ARBA" id="ARBA00022692"/>
    </source>
</evidence>
<keyword evidence="3" id="KW-0145">Chemotaxis</keyword>
<dbReference type="RefSeq" id="WP_338291353.1">
    <property type="nucleotide sequence ID" value="NZ_AP027272.1"/>
</dbReference>
<feature type="region of interest" description="Disordered" evidence="10">
    <location>
        <begin position="557"/>
        <end position="578"/>
    </location>
</feature>
<dbReference type="Proteomes" id="UP001333710">
    <property type="component" value="Chromosome"/>
</dbReference>
<feature type="domain" description="Methyl-accepting transducer" evidence="12">
    <location>
        <begin position="381"/>
        <end position="617"/>
    </location>
</feature>
<dbReference type="PROSITE" id="PS50111">
    <property type="entry name" value="CHEMOTAXIS_TRANSDUC_2"/>
    <property type="match status" value="1"/>
</dbReference>
<organism evidence="14 15">
    <name type="scientific">Planctobacterium marinum</name>
    <dbReference type="NCBI Taxonomy" id="1631968"/>
    <lineage>
        <taxon>Bacteria</taxon>
        <taxon>Pseudomonadati</taxon>
        <taxon>Pseudomonadota</taxon>
        <taxon>Gammaproteobacteria</taxon>
        <taxon>Alteromonadales</taxon>
        <taxon>Alteromonadaceae</taxon>
        <taxon>Planctobacterium</taxon>
    </lineage>
</organism>
<dbReference type="GO" id="GO:0006935">
    <property type="term" value="P:chemotaxis"/>
    <property type="evidence" value="ECO:0007669"/>
    <property type="project" value="UniProtKB-KW"/>
</dbReference>
<keyword evidence="15" id="KW-1185">Reference proteome</keyword>
<protein>
    <submittedName>
        <fullName evidence="14">Chemotaxis protein</fullName>
    </submittedName>
</protein>
<comment type="similarity">
    <text evidence="8">Belongs to the methyl-accepting chemotaxis (MCP) protein family.</text>
</comment>
<accession>A0AA48I3T2</accession>
<keyword evidence="2" id="KW-1003">Cell membrane</keyword>
<evidence type="ECO:0000313" key="14">
    <source>
        <dbReference type="EMBL" id="BDX05385.1"/>
    </source>
</evidence>
<sequence>MKMQQKLIVAIAVSVILPTLIIAIVSISKTTSQSKDNFITATQNEIRQIDNSFKLFFEQVKSNAKFLAAHPLVKSVPLETSTYFGDERMMDPLNAHPVEAEIFDLYRQFGTTHEELLYVYLGTPQGGFIQYPAESIGGYDPRKRPWYQQGMSNPNQAGITDAYQGVTGGPMVSVMYSISDNSGRAIGVQSMDVSLTTLTDIVKSIKLGESGYLVLVDDNGVVLADSKTPRNNFKKVGDIDSPFYNELAKRLRSSASSNFETEHLDSDVQVTTYYSPTLKWHFIGIIDSSEILAPTYAMSLLIMLLAGTMVGVFVFLGIYQAKRLVAPILVVSKGLKDIASGEGDLTQRLAVDAKDETGDLARWFNQFLDSIRSLVQDIKDDSQLLADKSQQIGHIVDSIKDASHEQEKAIEDSANGTSAMAETSKEVATNCSNTLEMVSNAETSAKEGTQIIGAMVNDVTRLSSTISESASAMKELENESSNITQILSVIRGIAEQTNLLALNAAIEAARAGEQGRGFAVVADEVRTLAKRSHDATEEIDTMLNNLVDKTRFVSGKMSSSLEQSEQATSQSTHANQSFEDISTAVAQIRTRLDEIARSAEIQNQSSTQIDNNISEIGNSVTGIANSSDTLASNAKELMHLSSELNGLVGKFKVK</sequence>
<evidence type="ECO:0000313" key="15">
    <source>
        <dbReference type="Proteomes" id="UP001333710"/>
    </source>
</evidence>
<keyword evidence="4 11" id="KW-0812">Transmembrane</keyword>
<dbReference type="InterPro" id="IPR033479">
    <property type="entry name" value="dCache_1"/>
</dbReference>
<evidence type="ECO:0000256" key="2">
    <source>
        <dbReference type="ARBA" id="ARBA00022475"/>
    </source>
</evidence>